<dbReference type="Gene3D" id="3.40.50.720">
    <property type="entry name" value="NAD(P)-binding Rossmann-like Domain"/>
    <property type="match status" value="1"/>
</dbReference>
<dbReference type="PANTHER" id="PTHR44196:SF2">
    <property type="entry name" value="SHORT-CHAIN DEHYDROGENASE-RELATED"/>
    <property type="match status" value="1"/>
</dbReference>
<evidence type="ECO:0000256" key="2">
    <source>
        <dbReference type="ARBA" id="ARBA00023002"/>
    </source>
</evidence>
<dbReference type="GO" id="GO:0016491">
    <property type="term" value="F:oxidoreductase activity"/>
    <property type="evidence" value="ECO:0007669"/>
    <property type="project" value="UniProtKB-KW"/>
</dbReference>
<evidence type="ECO:0000256" key="3">
    <source>
        <dbReference type="RuleBase" id="RU000363"/>
    </source>
</evidence>
<sequence length="254" mass="27697">MRALITGATSGIGKAFALLLSQRGFDLILASRNTAKMRKLQKILPTHVDIVTVDLTKEADCYHLYKTVKDMPIDLVINNAGMGAVGQFAEIPLEKELDMLNLNVRAVHILTKLFLQDFVRRDYGYILNVASSAGFIAGPLMASYYAGKNYVLRLTQAVAEELRQEGSRVMVSALCPGPVDTDFNRNANAKSAVKGISPKKAAAAGLKGVFAGKTVILPDGGTYATRLMQRILPEKCLLPLTYAIQKRKEDEHGT</sequence>
<dbReference type="Pfam" id="PF00106">
    <property type="entry name" value="adh_short"/>
    <property type="match status" value="1"/>
</dbReference>
<accession>A0A1M6UJ66</accession>
<evidence type="ECO:0000256" key="1">
    <source>
        <dbReference type="ARBA" id="ARBA00006484"/>
    </source>
</evidence>
<dbReference type="Proteomes" id="UP000183975">
    <property type="component" value="Unassembled WGS sequence"/>
</dbReference>
<evidence type="ECO:0000313" key="5">
    <source>
        <dbReference type="Proteomes" id="UP000183975"/>
    </source>
</evidence>
<name>A0A1M6UJ66_9FIRM</name>
<dbReference type="AlphaFoldDB" id="A0A1M6UJ66"/>
<dbReference type="PANTHER" id="PTHR44196">
    <property type="entry name" value="DEHYDROGENASE/REDUCTASE SDR FAMILY MEMBER 7B"/>
    <property type="match status" value="1"/>
</dbReference>
<evidence type="ECO:0000313" key="4">
    <source>
        <dbReference type="EMBL" id="SHK69216.1"/>
    </source>
</evidence>
<dbReference type="InterPro" id="IPR002347">
    <property type="entry name" value="SDR_fam"/>
</dbReference>
<dbReference type="RefSeq" id="WP_072851720.1">
    <property type="nucleotide sequence ID" value="NZ_FRAH01000039.1"/>
</dbReference>
<proteinExistence type="inferred from homology"/>
<dbReference type="GO" id="GO:0016020">
    <property type="term" value="C:membrane"/>
    <property type="evidence" value="ECO:0007669"/>
    <property type="project" value="TreeGrafter"/>
</dbReference>
<reference evidence="4 5" key="1">
    <citation type="submission" date="2016-11" db="EMBL/GenBank/DDBJ databases">
        <authorList>
            <person name="Jaros S."/>
            <person name="Januszkiewicz K."/>
            <person name="Wedrychowicz H."/>
        </authorList>
    </citation>
    <scope>NUCLEOTIDE SEQUENCE [LARGE SCALE GENOMIC DNA]</scope>
    <source>
        <strain evidence="4 5">DSM 14214</strain>
    </source>
</reference>
<protein>
    <recommendedName>
        <fullName evidence="6">Short-chain dehydrogenase</fullName>
    </recommendedName>
</protein>
<comment type="similarity">
    <text evidence="1 3">Belongs to the short-chain dehydrogenases/reductases (SDR) family.</text>
</comment>
<organism evidence="4 5">
    <name type="scientific">Anaerotignum lactatifermentans DSM 14214</name>
    <dbReference type="NCBI Taxonomy" id="1121323"/>
    <lineage>
        <taxon>Bacteria</taxon>
        <taxon>Bacillati</taxon>
        <taxon>Bacillota</taxon>
        <taxon>Clostridia</taxon>
        <taxon>Lachnospirales</taxon>
        <taxon>Anaerotignaceae</taxon>
        <taxon>Anaerotignum</taxon>
    </lineage>
</organism>
<dbReference type="InterPro" id="IPR036291">
    <property type="entry name" value="NAD(P)-bd_dom_sf"/>
</dbReference>
<dbReference type="PIRSF" id="PIRSF000126">
    <property type="entry name" value="11-beta-HSD1"/>
    <property type="match status" value="1"/>
</dbReference>
<keyword evidence="2" id="KW-0560">Oxidoreductase</keyword>
<dbReference type="CDD" id="cd05233">
    <property type="entry name" value="SDR_c"/>
    <property type="match status" value="1"/>
</dbReference>
<dbReference type="EMBL" id="FRAH01000039">
    <property type="protein sequence ID" value="SHK69216.1"/>
    <property type="molecule type" value="Genomic_DNA"/>
</dbReference>
<dbReference type="SUPFAM" id="SSF51735">
    <property type="entry name" value="NAD(P)-binding Rossmann-fold domains"/>
    <property type="match status" value="1"/>
</dbReference>
<keyword evidence="5" id="KW-1185">Reference proteome</keyword>
<dbReference type="PRINTS" id="PR00081">
    <property type="entry name" value="GDHRDH"/>
</dbReference>
<dbReference type="OrthoDB" id="9808814at2"/>
<evidence type="ECO:0008006" key="6">
    <source>
        <dbReference type="Google" id="ProtNLM"/>
    </source>
</evidence>
<gene>
    <name evidence="4" type="ORF">SAMN02745138_02182</name>
</gene>
<dbReference type="PRINTS" id="PR00080">
    <property type="entry name" value="SDRFAMILY"/>
</dbReference>